<sequence length="91" mass="9275">MIKLGPSAVQKSGSAVNHHLFWASVSVDFPNLATLLVFMCLTVNLAGAERNNSIYSLIQGVGGTVAGESTLRSVAGSSPATGAGLMEGLKV</sequence>
<proteinExistence type="predicted"/>
<keyword evidence="1" id="KW-1133">Transmembrane helix</keyword>
<name>A0AAV4DPH7_9GAST</name>
<feature type="transmembrane region" description="Helical" evidence="1">
    <location>
        <begin position="20"/>
        <end position="46"/>
    </location>
</feature>
<evidence type="ECO:0000313" key="2">
    <source>
        <dbReference type="EMBL" id="GFO46012.1"/>
    </source>
</evidence>
<keyword evidence="3" id="KW-1185">Reference proteome</keyword>
<keyword evidence="1" id="KW-0812">Transmembrane</keyword>
<evidence type="ECO:0000256" key="1">
    <source>
        <dbReference type="SAM" id="Phobius"/>
    </source>
</evidence>
<reference evidence="2 3" key="1">
    <citation type="journal article" date="2021" name="Elife">
        <title>Chloroplast acquisition without the gene transfer in kleptoplastic sea slugs, Plakobranchus ocellatus.</title>
        <authorList>
            <person name="Maeda T."/>
            <person name="Takahashi S."/>
            <person name="Yoshida T."/>
            <person name="Shimamura S."/>
            <person name="Takaki Y."/>
            <person name="Nagai Y."/>
            <person name="Toyoda A."/>
            <person name="Suzuki Y."/>
            <person name="Arimoto A."/>
            <person name="Ishii H."/>
            <person name="Satoh N."/>
            <person name="Nishiyama T."/>
            <person name="Hasebe M."/>
            <person name="Maruyama T."/>
            <person name="Minagawa J."/>
            <person name="Obokata J."/>
            <person name="Shigenobu S."/>
        </authorList>
    </citation>
    <scope>NUCLEOTIDE SEQUENCE [LARGE SCALE GENOMIC DNA]</scope>
</reference>
<accession>A0AAV4DPH7</accession>
<comment type="caution">
    <text evidence="2">The sequence shown here is derived from an EMBL/GenBank/DDBJ whole genome shotgun (WGS) entry which is preliminary data.</text>
</comment>
<dbReference type="EMBL" id="BLXT01008132">
    <property type="protein sequence ID" value="GFO46012.1"/>
    <property type="molecule type" value="Genomic_DNA"/>
</dbReference>
<keyword evidence="1" id="KW-0472">Membrane</keyword>
<evidence type="ECO:0000313" key="3">
    <source>
        <dbReference type="Proteomes" id="UP000735302"/>
    </source>
</evidence>
<dbReference type="Proteomes" id="UP000735302">
    <property type="component" value="Unassembled WGS sequence"/>
</dbReference>
<gene>
    <name evidence="2" type="ORF">PoB_007251700</name>
</gene>
<dbReference type="AlphaFoldDB" id="A0AAV4DPH7"/>
<protein>
    <submittedName>
        <fullName evidence="2">Uncharacterized protein</fullName>
    </submittedName>
</protein>
<organism evidence="2 3">
    <name type="scientific">Plakobranchus ocellatus</name>
    <dbReference type="NCBI Taxonomy" id="259542"/>
    <lineage>
        <taxon>Eukaryota</taxon>
        <taxon>Metazoa</taxon>
        <taxon>Spiralia</taxon>
        <taxon>Lophotrochozoa</taxon>
        <taxon>Mollusca</taxon>
        <taxon>Gastropoda</taxon>
        <taxon>Heterobranchia</taxon>
        <taxon>Euthyneura</taxon>
        <taxon>Panpulmonata</taxon>
        <taxon>Sacoglossa</taxon>
        <taxon>Placobranchoidea</taxon>
        <taxon>Plakobranchidae</taxon>
        <taxon>Plakobranchus</taxon>
    </lineage>
</organism>